<dbReference type="RefSeq" id="WP_131285063.1">
    <property type="nucleotide sequence ID" value="NZ_RXLP01000026.1"/>
</dbReference>
<protein>
    <submittedName>
        <fullName evidence="2">ImmA/IrrE family metallo-endopeptidase</fullName>
    </submittedName>
</protein>
<dbReference type="InterPro" id="IPR052345">
    <property type="entry name" value="Rad_response_metalloprotease"/>
</dbReference>
<keyword evidence="3" id="KW-1185">Reference proteome</keyword>
<dbReference type="Pfam" id="PF06114">
    <property type="entry name" value="Peptidase_M78"/>
    <property type="match status" value="1"/>
</dbReference>
<comment type="caution">
    <text evidence="2">The sequence shown here is derived from an EMBL/GenBank/DDBJ whole genome shotgun (WGS) entry which is preliminary data.</text>
</comment>
<dbReference type="EMBL" id="RXLP01000026">
    <property type="protein sequence ID" value="TCD53745.1"/>
    <property type="molecule type" value="Genomic_DNA"/>
</dbReference>
<dbReference type="AlphaFoldDB" id="A0A4R0QRR4"/>
<accession>A0A4R0QRR4</accession>
<dbReference type="Gene3D" id="1.10.10.2910">
    <property type="match status" value="1"/>
</dbReference>
<name>A0A4R0QRR4_9BIFI</name>
<gene>
    <name evidence="2" type="ORF">EJ419_07200</name>
</gene>
<dbReference type="OrthoDB" id="9794834at2"/>
<dbReference type="PANTHER" id="PTHR43236:SF1">
    <property type="entry name" value="BLL7220 PROTEIN"/>
    <property type="match status" value="1"/>
</dbReference>
<sequence>MNSFNLESLILLQQLEKVTKNDIATWGGVSLPTLSKILNRQKEAPDSLFERVSDNSGYPLEFFQRDTSIPPAYELTYRHTSRTTIQELNAIAAEYSLLSDVADTLAGKMNIKSKAGWIDQIAPKTESITHADIERLASLARQYMNLPAHGAVSNVTRALERCGIVVAPLHALTPDDADTKLSSDGVTHPLSNDELLSIGFKEDSNAGDRDRFTKAHELGHLILHKYRRLERYSEMEREAHAFAGAFLMPEDDAKTLINPNIMLSDFLQLKASWGISIAALISRGYDMNILSRDRWRSLYMQLSARGWRKTEPITVVKEKPLLLQQILQKEYGDKNGFIDSFTAEHELGIRFGYLDVWAGGLIEQGSELGYRARRF</sequence>
<evidence type="ECO:0000313" key="2">
    <source>
        <dbReference type="EMBL" id="TCD53745.1"/>
    </source>
</evidence>
<feature type="domain" description="IrrE N-terminal-like" evidence="1">
    <location>
        <begin position="206"/>
        <end position="280"/>
    </location>
</feature>
<dbReference type="PANTHER" id="PTHR43236">
    <property type="entry name" value="ANTITOXIN HIGA1"/>
    <property type="match status" value="1"/>
</dbReference>
<evidence type="ECO:0000259" key="1">
    <source>
        <dbReference type="Pfam" id="PF06114"/>
    </source>
</evidence>
<dbReference type="Proteomes" id="UP000291289">
    <property type="component" value="Unassembled WGS sequence"/>
</dbReference>
<organism evidence="2 3">
    <name type="scientific">Alloscardovia theropitheci</name>
    <dbReference type="NCBI Taxonomy" id="2496842"/>
    <lineage>
        <taxon>Bacteria</taxon>
        <taxon>Bacillati</taxon>
        <taxon>Actinomycetota</taxon>
        <taxon>Actinomycetes</taxon>
        <taxon>Bifidobacteriales</taxon>
        <taxon>Bifidobacteriaceae</taxon>
        <taxon>Alloscardovia</taxon>
    </lineage>
</organism>
<evidence type="ECO:0000313" key="3">
    <source>
        <dbReference type="Proteomes" id="UP000291289"/>
    </source>
</evidence>
<dbReference type="InterPro" id="IPR010359">
    <property type="entry name" value="IrrE_HExxH"/>
</dbReference>
<proteinExistence type="predicted"/>
<reference evidence="2 3" key="1">
    <citation type="submission" date="2018-12" db="EMBL/GenBank/DDBJ databases">
        <title>Alloscrdovia theropitheci sp. nov: a novel taxon from the feces of the bleeding-herat monkey (Theropithecus geleda).</title>
        <authorList>
            <person name="Modesto M."/>
        </authorList>
    </citation>
    <scope>NUCLEOTIDE SEQUENCE [LARGE SCALE GENOMIC DNA]</scope>
    <source>
        <strain evidence="2 3">GLDI4/2</strain>
    </source>
</reference>